<dbReference type="InterPro" id="IPR001296">
    <property type="entry name" value="Glyco_trans_1"/>
</dbReference>
<comment type="caution">
    <text evidence="2">The sequence shown here is derived from an EMBL/GenBank/DDBJ whole genome shotgun (WGS) entry which is preliminary data.</text>
</comment>
<dbReference type="CDD" id="cd03801">
    <property type="entry name" value="GT4_PimA-like"/>
    <property type="match status" value="1"/>
</dbReference>
<dbReference type="PANTHER" id="PTHR12526">
    <property type="entry name" value="GLYCOSYLTRANSFERASE"/>
    <property type="match status" value="1"/>
</dbReference>
<sequence>MSDTHKPKILFVAPLPPPYAGPETSAKLFLESAVSKTFEITSLNTNFRTSNSQKGKFDWHMVLVFFKLNWRLIRKLTSNRPHIVYYYVTATMLGWIGKDIWVILISKLLGAKVVIHMRAGHFRRNYEQSNKVFKTIIKWVLNRTDYNLAQSPSLAKQYRGLVKDESKIDYVYNMIDSEKYFSNNSEYNQNKIFFLGHLSHAKGYCDILKVIPEVVREFPDTMFCFAGTMIVEERNVFFNEVDGTAINYTNPNMVYKNHIENKYDRNYMYLGKLNEKEKIEWLNKSNIFILPSYSEGFSMSVLEAIAMAKPIITTPVGALKDVLIPNENAVLVHPGDIEAIKDAILKILRDKSFRKQLADNNKILRKDFTVEVNSQKYKNLFKKLI</sequence>
<dbReference type="PANTHER" id="PTHR12526:SF630">
    <property type="entry name" value="GLYCOSYLTRANSFERASE"/>
    <property type="match status" value="1"/>
</dbReference>
<evidence type="ECO:0000259" key="1">
    <source>
        <dbReference type="Pfam" id="PF00534"/>
    </source>
</evidence>
<evidence type="ECO:0000313" key="2">
    <source>
        <dbReference type="EMBL" id="MTE26543.1"/>
    </source>
</evidence>
<keyword evidence="3" id="KW-1185">Reference proteome</keyword>
<dbReference type="EMBL" id="WJYA01000004">
    <property type="protein sequence ID" value="MTE26543.1"/>
    <property type="molecule type" value="Genomic_DNA"/>
</dbReference>
<gene>
    <name evidence="2" type="ORF">F1003_06315</name>
</gene>
<dbReference type="Proteomes" id="UP000447545">
    <property type="component" value="Unassembled WGS sequence"/>
</dbReference>
<dbReference type="Gene3D" id="3.40.50.2000">
    <property type="entry name" value="Glycogen Phosphorylase B"/>
    <property type="match status" value="2"/>
</dbReference>
<keyword evidence="2" id="KW-0808">Transferase</keyword>
<proteinExistence type="predicted"/>
<dbReference type="AlphaFoldDB" id="A0A7K1GBK9"/>
<reference evidence="2 3" key="1">
    <citation type="submission" date="2019-11" db="EMBL/GenBank/DDBJ databases">
        <title>Winogradskyella ouciana sp. nov., isolated from the hadal seawater of the Mariana Trench.</title>
        <authorList>
            <person name="Liu R."/>
        </authorList>
    </citation>
    <scope>NUCLEOTIDE SEQUENCE [LARGE SCALE GENOMIC DNA]</scope>
    <source>
        <strain evidence="2 3">ZXX205</strain>
    </source>
</reference>
<name>A0A7K1GBK9_9FLAO</name>
<organism evidence="2 3">
    <name type="scientific">Winogradskyella ouciana</name>
    <dbReference type="NCBI Taxonomy" id="2608631"/>
    <lineage>
        <taxon>Bacteria</taxon>
        <taxon>Pseudomonadati</taxon>
        <taxon>Bacteroidota</taxon>
        <taxon>Flavobacteriia</taxon>
        <taxon>Flavobacteriales</taxon>
        <taxon>Flavobacteriaceae</taxon>
        <taxon>Winogradskyella</taxon>
    </lineage>
</organism>
<protein>
    <submittedName>
        <fullName evidence="2">Glycosyltransferase</fullName>
    </submittedName>
</protein>
<dbReference type="SUPFAM" id="SSF53756">
    <property type="entry name" value="UDP-Glycosyltransferase/glycogen phosphorylase"/>
    <property type="match status" value="1"/>
</dbReference>
<accession>A0A7K1GBK9</accession>
<feature type="domain" description="Glycosyl transferase family 1" evidence="1">
    <location>
        <begin position="181"/>
        <end position="362"/>
    </location>
</feature>
<dbReference type="Pfam" id="PF00534">
    <property type="entry name" value="Glycos_transf_1"/>
    <property type="match status" value="1"/>
</dbReference>
<dbReference type="GO" id="GO:0016757">
    <property type="term" value="F:glycosyltransferase activity"/>
    <property type="evidence" value="ECO:0007669"/>
    <property type="project" value="InterPro"/>
</dbReference>
<evidence type="ECO:0000313" key="3">
    <source>
        <dbReference type="Proteomes" id="UP000447545"/>
    </source>
</evidence>